<dbReference type="InterPro" id="IPR042203">
    <property type="entry name" value="Leu/Phe-tRNA_Trfase_C"/>
</dbReference>
<feature type="compositionally biased region" description="Basic residues" evidence="1">
    <location>
        <begin position="748"/>
        <end position="763"/>
    </location>
</feature>
<dbReference type="InterPro" id="IPR038740">
    <property type="entry name" value="BioF2-like_GNAT_dom"/>
</dbReference>
<feature type="region of interest" description="Disordered" evidence="1">
    <location>
        <begin position="742"/>
        <end position="790"/>
    </location>
</feature>
<protein>
    <recommendedName>
        <fullName evidence="2">BioF2-like acetyltransferase domain-containing protein</fullName>
    </recommendedName>
</protein>
<feature type="region of interest" description="Disordered" evidence="1">
    <location>
        <begin position="807"/>
        <end position="886"/>
    </location>
</feature>
<dbReference type="PANTHER" id="PTHR48125">
    <property type="entry name" value="LP07818P1"/>
    <property type="match status" value="1"/>
</dbReference>
<dbReference type="Pfam" id="PF13480">
    <property type="entry name" value="Acetyltransf_6"/>
    <property type="match status" value="1"/>
</dbReference>
<gene>
    <name evidence="3" type="ORF">PCOR1329_LOCUS51256</name>
</gene>
<comment type="caution">
    <text evidence="3">The sequence shown here is derived from an EMBL/GenBank/DDBJ whole genome shotgun (WGS) entry which is preliminary data.</text>
</comment>
<feature type="domain" description="BioF2-like acetyltransferase" evidence="2">
    <location>
        <begin position="503"/>
        <end position="643"/>
    </location>
</feature>
<dbReference type="EMBL" id="CAUYUJ010016216">
    <property type="protein sequence ID" value="CAK0862966.1"/>
    <property type="molecule type" value="Genomic_DNA"/>
</dbReference>
<dbReference type="InterPro" id="IPR016181">
    <property type="entry name" value="Acyl_CoA_acyltransferase"/>
</dbReference>
<feature type="compositionally biased region" description="Low complexity" evidence="1">
    <location>
        <begin position="866"/>
        <end position="884"/>
    </location>
</feature>
<sequence length="943" mass="100425">MAVIAAAEKGADALRRQFPHVELETISLFVESCGEALDAESVEALVEMQAEAQKEVRFGQPGFYPTRECEAVARERADDWRGAGTELALLLEGGGDPPRVGTVLLISGLEAFEAACVAVPDGQVFALAPQAPPARFLVSEYGMHELRVIAAGGKVLRCHFMSTSQLGDFAEAMDHFHDACDWVWDGKWTDELEAATMGMLVELDDYFSSLDAAMARSPLGETLKSEIGPSRRRLEACLAKALEHQDAQSVGRIYSGVRSFLHAQGVMNMLPGMLGGGLGMGPLRDSGLYRSVLAFERERFAAASSAKQAEVRSALTRLIETADAHAAELEGGSSTDFPKRWRSGLRSTLVEMLEDPEAVIHPLPFQQLRGGDEGHIAEMMRGVMESMGSSGSKVVRRSDTIEGISAINPDSAFEEVDAKVSRWDESFVDEAITFGSPMHSFEVHGAEPCVETVMAAIQNILSLGLAYVTQGANDAPTSKLIALMGRDRATLPLSEYDEFLQDRRRRDRLKDVCRVVRAVRKKGQRLALTVNTDFEGTLKALKEHHGDDNWVGASLEAVWRKMAEQGRAFAFELWLHGADGAAPRLIAADFGHPHTHGLAYYVTTRFFDREFRTIQPGFILAFAEAECMRRAGVELWDLGGADKSPMMSYKPQVAIEMGRSGFLRRLRECRLLGDRAASEAAAAAGAPPPEQRGRLALRDGRAAPPGCGDRIPTGVVFEDITEAELWGTAVLQAHEEQLKAQQEAAKQAAKKIQKPSKASRKAQKQPQQAAVAQPEPGETRPGASDSGAAAAAAAVVAEPLSEAAAAPAPTSGAAAQPEAVAAPPEAAAAQPEAGAAPPSAPDEAACAPAVAKVARGGGRCRQEGLPGARGQGRAPQRGRGAGAAHRLVQVSVPAARGRPSRPSLARGPGSGLLVAGVAAPALPPALFGVVHESRLAQAWRGAP</sequence>
<dbReference type="SUPFAM" id="SSF55729">
    <property type="entry name" value="Acyl-CoA N-acyltransferases (Nat)"/>
    <property type="match status" value="1"/>
</dbReference>
<feature type="compositionally biased region" description="Low complexity" evidence="1">
    <location>
        <begin position="764"/>
        <end position="790"/>
    </location>
</feature>
<accession>A0ABN9UUF6</accession>
<evidence type="ECO:0000313" key="3">
    <source>
        <dbReference type="EMBL" id="CAK0862966.1"/>
    </source>
</evidence>
<dbReference type="Proteomes" id="UP001189429">
    <property type="component" value="Unassembled WGS sequence"/>
</dbReference>
<dbReference type="PANTHER" id="PTHR48125:SF10">
    <property type="entry name" value="OS12G0136300 PROTEIN"/>
    <property type="match status" value="1"/>
</dbReference>
<organism evidence="3 4">
    <name type="scientific">Prorocentrum cordatum</name>
    <dbReference type="NCBI Taxonomy" id="2364126"/>
    <lineage>
        <taxon>Eukaryota</taxon>
        <taxon>Sar</taxon>
        <taxon>Alveolata</taxon>
        <taxon>Dinophyceae</taxon>
        <taxon>Prorocentrales</taxon>
        <taxon>Prorocentraceae</taxon>
        <taxon>Prorocentrum</taxon>
    </lineage>
</organism>
<reference evidence="3" key="1">
    <citation type="submission" date="2023-10" db="EMBL/GenBank/DDBJ databases">
        <authorList>
            <person name="Chen Y."/>
            <person name="Shah S."/>
            <person name="Dougan E. K."/>
            <person name="Thang M."/>
            <person name="Chan C."/>
        </authorList>
    </citation>
    <scope>NUCLEOTIDE SEQUENCE [LARGE SCALE GENOMIC DNA]</scope>
</reference>
<feature type="compositionally biased region" description="Low complexity" evidence="1">
    <location>
        <begin position="807"/>
        <end position="854"/>
    </location>
</feature>
<proteinExistence type="predicted"/>
<keyword evidence="4" id="KW-1185">Reference proteome</keyword>
<evidence type="ECO:0000313" key="4">
    <source>
        <dbReference type="Proteomes" id="UP001189429"/>
    </source>
</evidence>
<evidence type="ECO:0000256" key="1">
    <source>
        <dbReference type="SAM" id="MobiDB-lite"/>
    </source>
</evidence>
<evidence type="ECO:0000259" key="2">
    <source>
        <dbReference type="Pfam" id="PF13480"/>
    </source>
</evidence>
<dbReference type="Gene3D" id="3.40.630.70">
    <property type="entry name" value="Leucyl/phenylalanyl-tRNA-protein transferase, C-terminal domain"/>
    <property type="match status" value="1"/>
</dbReference>
<name>A0ABN9UUF6_9DINO</name>